<proteinExistence type="inferred from homology"/>
<evidence type="ECO:0000313" key="6">
    <source>
        <dbReference type="Proteomes" id="UP001162131"/>
    </source>
</evidence>
<feature type="region of interest" description="Disordered" evidence="4">
    <location>
        <begin position="174"/>
        <end position="199"/>
    </location>
</feature>
<dbReference type="Pfam" id="PF05769">
    <property type="entry name" value="SIKE"/>
    <property type="match status" value="1"/>
</dbReference>
<keyword evidence="2 3" id="KW-0175">Coiled coil</keyword>
<protein>
    <submittedName>
        <fullName evidence="5">Uncharacterized protein</fullName>
    </submittedName>
</protein>
<dbReference type="EMBL" id="CAJZBQ010000023">
    <property type="protein sequence ID" value="CAG9319514.1"/>
    <property type="molecule type" value="Genomic_DNA"/>
</dbReference>
<feature type="coiled-coil region" evidence="3">
    <location>
        <begin position="29"/>
        <end position="56"/>
    </location>
</feature>
<gene>
    <name evidence="5" type="ORF">BSTOLATCC_MIC24065</name>
</gene>
<name>A0AAU9JCU4_9CILI</name>
<evidence type="ECO:0000256" key="3">
    <source>
        <dbReference type="SAM" id="Coils"/>
    </source>
</evidence>
<organism evidence="5 6">
    <name type="scientific">Blepharisma stoltei</name>
    <dbReference type="NCBI Taxonomy" id="1481888"/>
    <lineage>
        <taxon>Eukaryota</taxon>
        <taxon>Sar</taxon>
        <taxon>Alveolata</taxon>
        <taxon>Ciliophora</taxon>
        <taxon>Postciliodesmatophora</taxon>
        <taxon>Heterotrichea</taxon>
        <taxon>Heterotrichida</taxon>
        <taxon>Blepharismidae</taxon>
        <taxon>Blepharisma</taxon>
    </lineage>
</organism>
<dbReference type="Proteomes" id="UP001162131">
    <property type="component" value="Unassembled WGS sequence"/>
</dbReference>
<keyword evidence="6" id="KW-1185">Reference proteome</keyword>
<dbReference type="InterPro" id="IPR008555">
    <property type="entry name" value="SIKE"/>
</dbReference>
<evidence type="ECO:0000256" key="1">
    <source>
        <dbReference type="ARBA" id="ARBA00005537"/>
    </source>
</evidence>
<evidence type="ECO:0000313" key="5">
    <source>
        <dbReference type="EMBL" id="CAG9319514.1"/>
    </source>
</evidence>
<evidence type="ECO:0000256" key="2">
    <source>
        <dbReference type="ARBA" id="ARBA00023054"/>
    </source>
</evidence>
<evidence type="ECO:0000256" key="4">
    <source>
        <dbReference type="SAM" id="MobiDB-lite"/>
    </source>
</evidence>
<comment type="caution">
    <text evidence="5">The sequence shown here is derived from an EMBL/GenBank/DDBJ whole genome shotgun (WGS) entry which is preliminary data.</text>
</comment>
<dbReference type="AlphaFoldDB" id="A0AAU9JCU4"/>
<reference evidence="5" key="1">
    <citation type="submission" date="2021-09" db="EMBL/GenBank/DDBJ databases">
        <authorList>
            <consortium name="AG Swart"/>
            <person name="Singh M."/>
            <person name="Singh A."/>
            <person name="Seah K."/>
            <person name="Emmerich C."/>
        </authorList>
    </citation>
    <scope>NUCLEOTIDE SEQUENCE</scope>
    <source>
        <strain evidence="5">ATCC30299</strain>
    </source>
</reference>
<comment type="similarity">
    <text evidence="1">Belongs to the SIKE family.</text>
</comment>
<accession>A0AAU9JCU4</accession>
<sequence length="199" mass="23344">MKPLKSDLNYTQTLIRNLISDNKSLHEDVEDFRVVLEAVADKLKDLKKELDNEKIRGQKVDFLEEQISQERKKGDSLAESNFRLKERYLSMLEVMRQAAFEISEQDKEDQLVIDHLIRENKHLREMLGISRLDESAMKEIDEALLMEEEGLVSMNQQEYQTIIAEFVKKKQKKEENLLLPPKPTKKSYLLAPKQESNPQ</sequence>